<feature type="transmembrane region" description="Helical" evidence="1">
    <location>
        <begin position="66"/>
        <end position="84"/>
    </location>
</feature>
<proteinExistence type="predicted"/>
<accession>A0ABY8G029</accession>
<protein>
    <submittedName>
        <fullName evidence="2">Uncharacterized protein</fullName>
    </submittedName>
</protein>
<feature type="transmembrane region" description="Helical" evidence="1">
    <location>
        <begin position="146"/>
        <end position="164"/>
    </location>
</feature>
<feature type="transmembrane region" description="Helical" evidence="1">
    <location>
        <begin position="90"/>
        <end position="107"/>
    </location>
</feature>
<keyword evidence="3" id="KW-1185">Reference proteome</keyword>
<feature type="transmembrane region" description="Helical" evidence="1">
    <location>
        <begin position="15"/>
        <end position="33"/>
    </location>
</feature>
<organism evidence="2 3">
    <name type="scientific">Arcanobacterium canis</name>
    <dbReference type="NCBI Taxonomy" id="999183"/>
    <lineage>
        <taxon>Bacteria</taxon>
        <taxon>Bacillati</taxon>
        <taxon>Actinomycetota</taxon>
        <taxon>Actinomycetes</taxon>
        <taxon>Actinomycetales</taxon>
        <taxon>Actinomycetaceae</taxon>
        <taxon>Arcanobacterium</taxon>
    </lineage>
</organism>
<dbReference type="RefSeq" id="WP_278012583.1">
    <property type="nucleotide sequence ID" value="NZ_CP121208.1"/>
</dbReference>
<keyword evidence="1" id="KW-0472">Membrane</keyword>
<keyword evidence="1" id="KW-1133">Transmembrane helix</keyword>
<evidence type="ECO:0000313" key="3">
    <source>
        <dbReference type="Proteomes" id="UP001215216"/>
    </source>
</evidence>
<gene>
    <name evidence="2" type="ORF">P7079_07115</name>
</gene>
<feature type="transmembrane region" description="Helical" evidence="1">
    <location>
        <begin position="119"/>
        <end position="140"/>
    </location>
</feature>
<evidence type="ECO:0000313" key="2">
    <source>
        <dbReference type="EMBL" id="WFM83158.1"/>
    </source>
</evidence>
<reference evidence="2 3" key="1">
    <citation type="submission" date="2023-03" db="EMBL/GenBank/DDBJ databases">
        <title>Complete genome of Arcanobacterium canis strain DSM 25104 isolated in 2010 from a canine otitis externa in Germany.</title>
        <authorList>
            <person name="Borowiak M."/>
            <person name="Kreitlow A."/>
            <person name="Malorny B."/>
            <person name="Laemmler C."/>
            <person name="Prenger-Berninghoff E."/>
            <person name="Ploetz M."/>
            <person name="Abdulmawjood A."/>
        </authorList>
    </citation>
    <scope>NUCLEOTIDE SEQUENCE [LARGE SCALE GENOMIC DNA]</scope>
    <source>
        <strain evidence="2 3">DSM 25104</strain>
    </source>
</reference>
<feature type="transmembrane region" description="Helical" evidence="1">
    <location>
        <begin position="193"/>
        <end position="213"/>
    </location>
</feature>
<dbReference type="Proteomes" id="UP001215216">
    <property type="component" value="Chromosome"/>
</dbReference>
<evidence type="ECO:0000256" key="1">
    <source>
        <dbReference type="SAM" id="Phobius"/>
    </source>
</evidence>
<dbReference type="EMBL" id="CP121208">
    <property type="protein sequence ID" value="WFM83158.1"/>
    <property type="molecule type" value="Genomic_DNA"/>
</dbReference>
<feature type="transmembrane region" description="Helical" evidence="1">
    <location>
        <begin position="225"/>
        <end position="247"/>
    </location>
</feature>
<sequence>MSETEKKSLIEMHPGYTRGVLGVFGAAALAVAGVTSSSIMAIGVLVIALPLVAGWPYLVGLPNKPAAYPLLALTLVAAIGAGLFGDIRSFAVVCAAGLMGVFVMEMARKDLGGKRVEQISGALLGVVTLVSAAMWIRVAAGQMGEDLITTVAVTIAVVSLMHAFDSIYSPLLGFLNGVVVATAMAWLTNVPMLAGAALGFAVGTAYFLTWRATETLEASSRNLAGAARAFIPHSALGVVTFAIALIVF</sequence>
<name>A0ABY8G029_9ACTO</name>
<keyword evidence="1" id="KW-0812">Transmembrane</keyword>